<keyword evidence="2" id="KW-0597">Phosphoprotein</keyword>
<reference evidence="4 5" key="1">
    <citation type="submission" date="2023-05" db="EMBL/GenBank/DDBJ databases">
        <title>Pseudoalteromonas ardens sp. nov., Pseudoalteromonas obscura sp. nov., and Pseudoalteromonas umbrosa sp. nov., isolated from the coral Montipora capitata.</title>
        <authorList>
            <person name="Thomas E.M."/>
            <person name="Smith E.M."/>
            <person name="Papke E."/>
            <person name="Shlafstein M.D."/>
            <person name="Oline D.K."/>
            <person name="Videau P."/>
            <person name="Saw J.H."/>
            <person name="Strangman W.K."/>
            <person name="Ushijima B."/>
        </authorList>
    </citation>
    <scope>NUCLEOTIDE SEQUENCE [LARGE SCALE GENOMIC DNA]</scope>
    <source>
        <strain evidence="4 5">P94</strain>
    </source>
</reference>
<evidence type="ECO:0000259" key="3">
    <source>
        <dbReference type="PROSITE" id="PS50075"/>
    </source>
</evidence>
<name>A0ABT7EH33_9GAMM</name>
<dbReference type="NCBIfam" id="TIGR01733">
    <property type="entry name" value="AA-adenyl-dom"/>
    <property type="match status" value="1"/>
</dbReference>
<evidence type="ECO:0000313" key="5">
    <source>
        <dbReference type="Proteomes" id="UP001231915"/>
    </source>
</evidence>
<dbReference type="RefSeq" id="WP_284136513.1">
    <property type="nucleotide sequence ID" value="NZ_JASJUT010000002.1"/>
</dbReference>
<dbReference type="InterPro" id="IPR020845">
    <property type="entry name" value="AMP-binding_CS"/>
</dbReference>
<proteinExistence type="predicted"/>
<dbReference type="InterPro" id="IPR010071">
    <property type="entry name" value="AA_adenyl_dom"/>
</dbReference>
<dbReference type="Gene3D" id="3.30.300.30">
    <property type="match status" value="2"/>
</dbReference>
<dbReference type="Pfam" id="PF00668">
    <property type="entry name" value="Condensation"/>
    <property type="match status" value="2"/>
</dbReference>
<dbReference type="CDD" id="cd19531">
    <property type="entry name" value="LCL_NRPS-like"/>
    <property type="match status" value="1"/>
</dbReference>
<sequence length="2148" mass="240448">MSLNVPNKVVDAYPLSKMQDGLLFHYSEEQDEVLYHDVFRLRISGKFDEEKFVKAIAYLLDRHPVLRTAFELVKFSKPMQLVYANGITRFDAQDISEQSAEQQSEFIAEHIEKLLHTPFDLSAPSQIRFSVVEVKPAEFQLFIDAHHIILDGWSMASLISELLQMYLSLQGLCESPIRPQNGLTYRDFVKAELLENDNAVAKSYWQEKLSDHEYSPVTSKGESQKIAVSTLSHGLPILALERFCEHNKYRLKDVLMAAYLRVAAMLTSRTDTTVTSVVNGRLEEKGAEHVAGLFVNLQAIRADLSSLSWRQLIEQVIEQQKEQMRFRRYPFANIVQQQNNPISDFCFNFVHFHVYKGLQGIEGFQILDGEIIEKSNFKVSTTFNLKMTGELDLLLSYDKASISTDFAERICGYFQRAIEQIINSVDSPVMSSSLLSAEETSHLLDGFNGIYPQTSSVTRCLHQEFEAQVEKSPDAIAVVFNNEKLTYQQLNSKANQLAQHLKQQHNIGPDSLVGLCVERSTELILGTLAILKAGGAYVPLDIQYSKSIITKRINDVGLQLVVTKDSCAHLVSEAAPSVVNVSDWTTFESFDTINLNDSQHVDTLAYILSTSGSTGEPKLISMPHKPLVNMIQGMRSSCTEMDKAHSVLQFSSIAFDMSFTDIFLALLQGGTLHMIGESEQFNVELLVPLIIDKKISMLNLPYPMLQMLACYCNDNDIYLSNVEVVISTAALLIVTQEIRRFFKRHSQIRTVNQYGPSETHVCTSNTMSFDVDSWHDSISIGSSIANTHCYVLDQCGNLAPLGVNGELYIGGDCVSRGYLNNSKLTEQRYVRDPFAQSEQALMYRSGDIVRWLSNGELEYVSRADDQVKIRGFRVEIGAIDTVLSSLAGITDSCVIADVENDMLIAYFKSDEAIDLEQMKNSFREALPDYMVPGAFVAVSDWPLTVNGKVDKRKLPPVSQRLTESNYQAPETELEVLIAGVWQTLLDVPQISRTDDFFSLGGHSILATRLAAVLSEELGTKVALKQIFMQPVLSQLASAIESLLPKQAERIERADRNQALPLSYAQQRLWLLDKIEGQNAHYNIPAVLTLKGTLNEGALVASLQELVNRHEVLRTVYRQQGSAEPLQSILSDVDMHVPFHDVSELATEQKNAKVEQLIELEKSEGFNLQQDLMLRAHLIKTSECEHLLLVTMHHIASDGWSLTLFINEFCALYQAKVEKQQINLPELPIQYADYAAWQRQVLQGETLSKQVDAWQEKLQNLPVVHQLPLDFPRPEVQTFLGKKFTHRIGKATSDKLYRVCESLKATLFMGLHASFSALLSLYSKEEDIVVGSPIANREQAEVADLIGFFVNTLVLRSDLSGQPSFLDLITQSKEMLLFAYEHQQVPFEQLVEALHPERSVQHSPLFQIMLTLQNNDKTEFNLPQLDVEVHDSEEIGVKYDLALNVSEDGSGLLLEWEYNTELFAEKTIERMGSHFERLVASLVEQPELAFSQHEFITDEERIWQAGVGTGSAIDIDSVGMDELFERQVASAPNQTALIYQGKQTSYAELSEMANSVAHRLVSQNKSEQQLVGVLVERSELMVASLLGVLKSGAAYVPLDPSYPVERLDYIIEHAGISCILTTQSMQGLIAPSDDIDVICVDQLARNPELVVRERRASNAEELAYVIYTSGSTGKPKGVQVTHGNIVNFFTGLNHYFAPHENPQRWLAVTSICFDISVLEIFWTLCQGHEVVLMPEKPVKGLVSNEVLASLDEPTRRRVEFQQSMFSTQALSVQDVQTLIIENNVTHLQCTPSFVKGWNRSAQGVAALGQLQALLVGGEGIATQEANLLLDHLGGHMFNMYGPTETTVWSSISEIKKDQLTIGQPIVNTQFYVLDKWQKPVPQGHVGELLIGGLGVTSGYYNSPELSAQQFVSMQNYSPTTLYKTGDLVRVNELGQYEFVGRLDSQIKVNGYRIELGEIERVLQSLSQVKDGAVLCVDGDNGNKRLLAFAVTQQDSTDFELRSELSLKLANYMVPEHVYLLDSMPLTPNGKTDKKSLYSLITEPTQSTFLAPDGDDELQLASICADVLGVEVSAINMRASFFEVGGHSLLATQFVASLNAKFGIELTMRQLFELNDLASLSKHISDLQIHKQLEQELRNLSHDDIEEVEL</sequence>
<dbReference type="InterPro" id="IPR000873">
    <property type="entry name" value="AMP-dep_synth/lig_dom"/>
</dbReference>
<dbReference type="PROSITE" id="PS00455">
    <property type="entry name" value="AMP_BINDING"/>
    <property type="match status" value="1"/>
</dbReference>
<protein>
    <submittedName>
        <fullName evidence="4">Amino acid adenylation domain-containing protein</fullName>
    </submittedName>
</protein>
<dbReference type="InterPro" id="IPR023213">
    <property type="entry name" value="CAT-like_dom_sf"/>
</dbReference>
<dbReference type="Proteomes" id="UP001231915">
    <property type="component" value="Unassembled WGS sequence"/>
</dbReference>
<keyword evidence="1" id="KW-0596">Phosphopantetheine</keyword>
<gene>
    <name evidence="4" type="ORF">QNM18_04665</name>
</gene>
<dbReference type="SMART" id="SM00823">
    <property type="entry name" value="PKS_PP"/>
    <property type="match status" value="2"/>
</dbReference>
<dbReference type="Gene3D" id="3.30.559.10">
    <property type="entry name" value="Chloramphenicol acetyltransferase-like domain"/>
    <property type="match status" value="2"/>
</dbReference>
<dbReference type="Gene3D" id="2.30.38.10">
    <property type="entry name" value="Luciferase, Domain 3"/>
    <property type="match status" value="2"/>
</dbReference>
<dbReference type="EMBL" id="JASJUT010000002">
    <property type="protein sequence ID" value="MDK2594357.1"/>
    <property type="molecule type" value="Genomic_DNA"/>
</dbReference>
<dbReference type="InterPro" id="IPR025110">
    <property type="entry name" value="AMP-bd_C"/>
</dbReference>
<dbReference type="Gene3D" id="3.30.559.30">
    <property type="entry name" value="Nonribosomal peptide synthetase, condensation domain"/>
    <property type="match status" value="2"/>
</dbReference>
<dbReference type="Gene3D" id="1.10.1200.10">
    <property type="entry name" value="ACP-like"/>
    <property type="match status" value="2"/>
</dbReference>
<feature type="domain" description="Carrier" evidence="3">
    <location>
        <begin position="968"/>
        <end position="1043"/>
    </location>
</feature>
<dbReference type="Gene3D" id="3.40.50.980">
    <property type="match status" value="5"/>
</dbReference>
<evidence type="ECO:0000256" key="2">
    <source>
        <dbReference type="ARBA" id="ARBA00022553"/>
    </source>
</evidence>
<dbReference type="InterPro" id="IPR001242">
    <property type="entry name" value="Condensation_dom"/>
</dbReference>
<dbReference type="SUPFAM" id="SSF47336">
    <property type="entry name" value="ACP-like"/>
    <property type="match status" value="2"/>
</dbReference>
<dbReference type="Pfam" id="PF00550">
    <property type="entry name" value="PP-binding"/>
    <property type="match status" value="2"/>
</dbReference>
<organism evidence="4 5">
    <name type="scientific">Pseudoalteromonas obscura</name>
    <dbReference type="NCBI Taxonomy" id="3048491"/>
    <lineage>
        <taxon>Bacteria</taxon>
        <taxon>Pseudomonadati</taxon>
        <taxon>Pseudomonadota</taxon>
        <taxon>Gammaproteobacteria</taxon>
        <taxon>Alteromonadales</taxon>
        <taxon>Pseudoalteromonadaceae</taxon>
        <taxon>Pseudoalteromonas</taxon>
    </lineage>
</organism>
<dbReference type="InterPro" id="IPR036736">
    <property type="entry name" value="ACP-like_sf"/>
</dbReference>
<dbReference type="SUPFAM" id="SSF52777">
    <property type="entry name" value="CoA-dependent acyltransferases"/>
    <property type="match status" value="4"/>
</dbReference>
<dbReference type="InterPro" id="IPR045851">
    <property type="entry name" value="AMP-bd_C_sf"/>
</dbReference>
<dbReference type="CDD" id="cd05930">
    <property type="entry name" value="A_NRPS"/>
    <property type="match status" value="2"/>
</dbReference>
<dbReference type="SMART" id="SM01294">
    <property type="entry name" value="PKS_PP_betabranch"/>
    <property type="match status" value="1"/>
</dbReference>
<dbReference type="Pfam" id="PF00501">
    <property type="entry name" value="AMP-binding"/>
    <property type="match status" value="3"/>
</dbReference>
<keyword evidence="5" id="KW-1185">Reference proteome</keyword>
<dbReference type="InterPro" id="IPR009081">
    <property type="entry name" value="PP-bd_ACP"/>
</dbReference>
<dbReference type="PROSITE" id="PS50075">
    <property type="entry name" value="CARRIER"/>
    <property type="match status" value="2"/>
</dbReference>
<dbReference type="SUPFAM" id="SSF56801">
    <property type="entry name" value="Acetyl-CoA synthetase-like"/>
    <property type="match status" value="2"/>
</dbReference>
<dbReference type="Pfam" id="PF13193">
    <property type="entry name" value="AMP-binding_C"/>
    <property type="match status" value="1"/>
</dbReference>
<dbReference type="PANTHER" id="PTHR45527:SF1">
    <property type="entry name" value="FATTY ACID SYNTHASE"/>
    <property type="match status" value="1"/>
</dbReference>
<evidence type="ECO:0000313" key="4">
    <source>
        <dbReference type="EMBL" id="MDK2594357.1"/>
    </source>
</evidence>
<dbReference type="NCBIfam" id="NF003417">
    <property type="entry name" value="PRK04813.1"/>
    <property type="match status" value="3"/>
</dbReference>
<accession>A0ABT7EH33</accession>
<evidence type="ECO:0000256" key="1">
    <source>
        <dbReference type="ARBA" id="ARBA00022450"/>
    </source>
</evidence>
<feature type="domain" description="Carrier" evidence="3">
    <location>
        <begin position="2049"/>
        <end position="2126"/>
    </location>
</feature>
<comment type="caution">
    <text evidence="4">The sequence shown here is derived from an EMBL/GenBank/DDBJ whole genome shotgun (WGS) entry which is preliminary data.</text>
</comment>
<dbReference type="PANTHER" id="PTHR45527">
    <property type="entry name" value="NONRIBOSOMAL PEPTIDE SYNTHETASE"/>
    <property type="match status" value="1"/>
</dbReference>
<dbReference type="InterPro" id="IPR020806">
    <property type="entry name" value="PKS_PP-bd"/>
</dbReference>